<organism evidence="2 3">
    <name type="scientific">Phaseolus vulgaris</name>
    <name type="common">Kidney bean</name>
    <name type="synonym">French bean</name>
    <dbReference type="NCBI Taxonomy" id="3885"/>
    <lineage>
        <taxon>Eukaryota</taxon>
        <taxon>Viridiplantae</taxon>
        <taxon>Streptophyta</taxon>
        <taxon>Embryophyta</taxon>
        <taxon>Tracheophyta</taxon>
        <taxon>Spermatophyta</taxon>
        <taxon>Magnoliopsida</taxon>
        <taxon>eudicotyledons</taxon>
        <taxon>Gunneridae</taxon>
        <taxon>Pentapetalae</taxon>
        <taxon>rosids</taxon>
        <taxon>fabids</taxon>
        <taxon>Fabales</taxon>
        <taxon>Fabaceae</taxon>
        <taxon>Papilionoideae</taxon>
        <taxon>50 kb inversion clade</taxon>
        <taxon>NPAAA clade</taxon>
        <taxon>indigoferoid/millettioid clade</taxon>
        <taxon>Phaseoleae</taxon>
        <taxon>Phaseolus</taxon>
    </lineage>
</organism>
<gene>
    <name evidence="2" type="ORF">PHAVU_006G123800g</name>
</gene>
<protein>
    <recommendedName>
        <fullName evidence="4">DNA polymerase delta subunit 4</fullName>
    </recommendedName>
</protein>
<dbReference type="AlphaFoldDB" id="V7BN57"/>
<dbReference type="GO" id="GO:0006261">
    <property type="term" value="P:DNA-templated DNA replication"/>
    <property type="evidence" value="ECO:0007669"/>
    <property type="project" value="TreeGrafter"/>
</dbReference>
<dbReference type="PANTHER" id="PTHR14303">
    <property type="entry name" value="DNA POLYMERASE DELTA SUBUNIT 4"/>
    <property type="match status" value="1"/>
</dbReference>
<name>V7BN57_PHAVU</name>
<dbReference type="Gramene" id="ESW19424">
    <property type="protein sequence ID" value="ESW19424"/>
    <property type="gene ID" value="PHAVU_006G123800g"/>
</dbReference>
<dbReference type="Pfam" id="PF04081">
    <property type="entry name" value="DNA_pol_delta_4"/>
    <property type="match status" value="1"/>
</dbReference>
<dbReference type="GO" id="GO:0043625">
    <property type="term" value="C:delta DNA polymerase complex"/>
    <property type="evidence" value="ECO:0007669"/>
    <property type="project" value="TreeGrafter"/>
</dbReference>
<sequence>MKRFYKQRKNITKKPSKSRKKSKVVAQAHEDDYSEEEKMLRAFDMNMRYGPCIGITRLQRWERAEKKVEKFNQNPCGTS</sequence>
<dbReference type="InterPro" id="IPR007218">
    <property type="entry name" value="DNA_pol_delta_4"/>
</dbReference>
<dbReference type="GO" id="GO:0003887">
    <property type="term" value="F:DNA-directed DNA polymerase activity"/>
    <property type="evidence" value="ECO:0007669"/>
    <property type="project" value="TreeGrafter"/>
</dbReference>
<proteinExistence type="predicted"/>
<evidence type="ECO:0000313" key="2">
    <source>
        <dbReference type="EMBL" id="ESW19424.1"/>
    </source>
</evidence>
<reference evidence="3" key="1">
    <citation type="journal article" date="2014" name="Nat. Genet.">
        <title>A reference genome for common bean and genome-wide analysis of dual domestications.</title>
        <authorList>
            <person name="Schmutz J."/>
            <person name="McClean P.E."/>
            <person name="Mamidi S."/>
            <person name="Wu G.A."/>
            <person name="Cannon S.B."/>
            <person name="Grimwood J."/>
            <person name="Jenkins J."/>
            <person name="Shu S."/>
            <person name="Song Q."/>
            <person name="Chavarro C."/>
            <person name="Torres-Torres M."/>
            <person name="Geffroy V."/>
            <person name="Moghaddam S.M."/>
            <person name="Gao D."/>
            <person name="Abernathy B."/>
            <person name="Barry K."/>
            <person name="Blair M."/>
            <person name="Brick M.A."/>
            <person name="Chovatia M."/>
            <person name="Gepts P."/>
            <person name="Goodstein D.M."/>
            <person name="Gonzales M."/>
            <person name="Hellsten U."/>
            <person name="Hyten D.L."/>
            <person name="Jia G."/>
            <person name="Kelly J.D."/>
            <person name="Kudrna D."/>
            <person name="Lee R."/>
            <person name="Richard M.M."/>
            <person name="Miklas P.N."/>
            <person name="Osorno J.M."/>
            <person name="Rodrigues J."/>
            <person name="Thareau V."/>
            <person name="Urrea C.A."/>
            <person name="Wang M."/>
            <person name="Yu Y."/>
            <person name="Zhang M."/>
            <person name="Wing R.A."/>
            <person name="Cregan P.B."/>
            <person name="Rokhsar D.S."/>
            <person name="Jackson S.A."/>
        </authorList>
    </citation>
    <scope>NUCLEOTIDE SEQUENCE [LARGE SCALE GENOMIC DNA]</scope>
    <source>
        <strain evidence="3">cv. G19833</strain>
    </source>
</reference>
<evidence type="ECO:0000313" key="3">
    <source>
        <dbReference type="Proteomes" id="UP000000226"/>
    </source>
</evidence>
<dbReference type="Proteomes" id="UP000000226">
    <property type="component" value="Chromosome 6"/>
</dbReference>
<dbReference type="SMR" id="V7BN57"/>
<keyword evidence="3" id="KW-1185">Reference proteome</keyword>
<dbReference type="OrthoDB" id="337486at2759"/>
<dbReference type="EMBL" id="CM002293">
    <property type="protein sequence ID" value="ESW19424.1"/>
    <property type="molecule type" value="Genomic_DNA"/>
</dbReference>
<accession>V7BN57</accession>
<evidence type="ECO:0000256" key="1">
    <source>
        <dbReference type="SAM" id="MobiDB-lite"/>
    </source>
</evidence>
<feature type="region of interest" description="Disordered" evidence="1">
    <location>
        <begin position="1"/>
        <end position="31"/>
    </location>
</feature>
<dbReference type="PANTHER" id="PTHR14303:SF0">
    <property type="entry name" value="DNA POLYMERASE DELTA SUBUNIT 4"/>
    <property type="match status" value="1"/>
</dbReference>
<feature type="compositionally biased region" description="Basic residues" evidence="1">
    <location>
        <begin position="1"/>
        <end position="23"/>
    </location>
</feature>
<evidence type="ECO:0008006" key="4">
    <source>
        <dbReference type="Google" id="ProtNLM"/>
    </source>
</evidence>
<dbReference type="GO" id="GO:0000731">
    <property type="term" value="P:DNA synthesis involved in DNA repair"/>
    <property type="evidence" value="ECO:0007669"/>
    <property type="project" value="InterPro"/>
</dbReference>
<dbReference type="STRING" id="3885.V7BN57"/>